<feature type="compositionally biased region" description="Gly residues" evidence="1">
    <location>
        <begin position="1"/>
        <end position="18"/>
    </location>
</feature>
<keyword evidence="2" id="KW-0808">Transferase</keyword>
<evidence type="ECO:0000313" key="2">
    <source>
        <dbReference type="EMBL" id="SEG86609.1"/>
    </source>
</evidence>
<dbReference type="OrthoDB" id="279684at2"/>
<dbReference type="InterPro" id="IPR014942">
    <property type="entry name" value="AbiEii"/>
</dbReference>
<feature type="region of interest" description="Disordered" evidence="1">
    <location>
        <begin position="1"/>
        <end position="52"/>
    </location>
</feature>
<feature type="compositionally biased region" description="Basic and acidic residues" evidence="1">
    <location>
        <begin position="43"/>
        <end position="52"/>
    </location>
</feature>
<reference evidence="2 3" key="1">
    <citation type="submission" date="2016-10" db="EMBL/GenBank/DDBJ databases">
        <authorList>
            <person name="de Groot N.N."/>
        </authorList>
    </citation>
    <scope>NUCLEOTIDE SEQUENCE [LARGE SCALE GENOMIC DNA]</scope>
    <source>
        <strain evidence="2 3">CGMCC 4.2023</strain>
    </source>
</reference>
<dbReference type="Pfam" id="PF08843">
    <property type="entry name" value="AbiEii"/>
    <property type="match status" value="1"/>
</dbReference>
<name>A0A1H6DMX8_9ACTN</name>
<feature type="region of interest" description="Disordered" evidence="1">
    <location>
        <begin position="71"/>
        <end position="101"/>
    </location>
</feature>
<accession>A0A1H6DMX8</accession>
<dbReference type="Proteomes" id="UP000236754">
    <property type="component" value="Unassembled WGS sequence"/>
</dbReference>
<sequence length="397" mass="42828">MDDGVNGGVGDEVNGGAGNEANDGWYTKPWEEFPGGGPGSRSEPPEEARRRGTELPRTFLAAYAAVGPGQVGLPRLGPGQGTGTGTATGTGIGGGPAGGAPVTRAEPAFDPALLHFSLAFRVSDPRFGDPALADRWRTARRAALDAVLVAIERGGWADSLVLRGSALLSGWLGRDAREPGDLDFVVTPVDWRIDDARTEPMLLGIAADAQRVAGERPGGPVILADRADSEYIWAYDRVPGRRMVLPWSVPASPGLPELPGGLVQLDFVFGEELPERPRRIRVALSAGSPGALLRAASPEVSFAWKLVWLLCDMHPQGKDLYDAVLLGERHRPPYEVIQETYRVSHDSAHPITFDQVVEATEGPGWEHFRREYPHLARDQAHYAERLLAVLRPVFADR</sequence>
<dbReference type="RefSeq" id="WP_160145145.1">
    <property type="nucleotide sequence ID" value="NZ_FNVU01000017.1"/>
</dbReference>
<dbReference type="EMBL" id="FNVU01000017">
    <property type="protein sequence ID" value="SEG86609.1"/>
    <property type="molecule type" value="Genomic_DNA"/>
</dbReference>
<feature type="compositionally biased region" description="Gly residues" evidence="1">
    <location>
        <begin position="78"/>
        <end position="98"/>
    </location>
</feature>
<keyword evidence="3" id="KW-1185">Reference proteome</keyword>
<evidence type="ECO:0000313" key="3">
    <source>
        <dbReference type="Proteomes" id="UP000236754"/>
    </source>
</evidence>
<organism evidence="2 3">
    <name type="scientific">Actinacidiphila yanglinensis</name>
    <dbReference type="NCBI Taxonomy" id="310779"/>
    <lineage>
        <taxon>Bacteria</taxon>
        <taxon>Bacillati</taxon>
        <taxon>Actinomycetota</taxon>
        <taxon>Actinomycetes</taxon>
        <taxon>Kitasatosporales</taxon>
        <taxon>Streptomycetaceae</taxon>
        <taxon>Actinacidiphila</taxon>
    </lineage>
</organism>
<evidence type="ECO:0000256" key="1">
    <source>
        <dbReference type="SAM" id="MobiDB-lite"/>
    </source>
</evidence>
<proteinExistence type="predicted"/>
<dbReference type="AlphaFoldDB" id="A0A1H6DMX8"/>
<gene>
    <name evidence="2" type="ORF">SAMN05216223_117138</name>
</gene>
<dbReference type="GO" id="GO:0016740">
    <property type="term" value="F:transferase activity"/>
    <property type="evidence" value="ECO:0007669"/>
    <property type="project" value="UniProtKB-KW"/>
</dbReference>
<protein>
    <submittedName>
        <fullName evidence="2">Nucleotidyl transferase AbiEii toxin, Type IV TA system</fullName>
    </submittedName>
</protein>